<dbReference type="PROSITE" id="PS51381">
    <property type="entry name" value="C2_B9"/>
    <property type="match status" value="1"/>
</dbReference>
<keyword evidence="5" id="KW-0966">Cell projection</keyword>
<dbReference type="AlphaFoldDB" id="A0A7S0SYK7"/>
<comment type="similarity">
    <text evidence="6">Belongs to the B9D family.</text>
</comment>
<accession>A0A7S0SYK7</accession>
<evidence type="ECO:0000313" key="8">
    <source>
        <dbReference type="EMBL" id="CAD8720358.1"/>
    </source>
</evidence>
<dbReference type="Pfam" id="PF07162">
    <property type="entry name" value="B9-C2"/>
    <property type="match status" value="1"/>
</dbReference>
<evidence type="ECO:0000256" key="3">
    <source>
        <dbReference type="ARBA" id="ARBA00022794"/>
    </source>
</evidence>
<comment type="subcellular location">
    <subcellularLocation>
        <location evidence="1">Cytoplasm</location>
        <location evidence="1">Cytoskeleton</location>
        <location evidence="1">Cilium basal body</location>
    </subcellularLocation>
</comment>
<keyword evidence="4" id="KW-0206">Cytoskeleton</keyword>
<evidence type="ECO:0000256" key="5">
    <source>
        <dbReference type="ARBA" id="ARBA00023273"/>
    </source>
</evidence>
<gene>
    <name evidence="8" type="ORF">MANT1106_LOCUS19570</name>
</gene>
<keyword evidence="2" id="KW-0963">Cytoplasm</keyword>
<evidence type="ECO:0000256" key="2">
    <source>
        <dbReference type="ARBA" id="ARBA00022490"/>
    </source>
</evidence>
<dbReference type="EMBL" id="HBFC01032959">
    <property type="protein sequence ID" value="CAD8720358.1"/>
    <property type="molecule type" value="Transcribed_RNA"/>
</dbReference>
<evidence type="ECO:0000256" key="6">
    <source>
        <dbReference type="ARBA" id="ARBA00038411"/>
    </source>
</evidence>
<dbReference type="InterPro" id="IPR010796">
    <property type="entry name" value="C2_B9-type_dom"/>
</dbReference>
<protein>
    <recommendedName>
        <fullName evidence="7">B9 domain-containing protein 1</fullName>
    </recommendedName>
</protein>
<evidence type="ECO:0000256" key="7">
    <source>
        <dbReference type="ARBA" id="ARBA00039274"/>
    </source>
</evidence>
<keyword evidence="3" id="KW-0970">Cilium biogenesis/degradation</keyword>
<proteinExistence type="inferred from homology"/>
<dbReference type="GO" id="GO:0060271">
    <property type="term" value="P:cilium assembly"/>
    <property type="evidence" value="ECO:0007669"/>
    <property type="project" value="TreeGrafter"/>
</dbReference>
<dbReference type="PANTHER" id="PTHR12968:SF1">
    <property type="entry name" value="B9 DOMAIN-CONTAINING PROTEIN 1"/>
    <property type="match status" value="1"/>
</dbReference>
<organism evidence="8">
    <name type="scientific">Mantoniella antarctica</name>
    <dbReference type="NCBI Taxonomy" id="81844"/>
    <lineage>
        <taxon>Eukaryota</taxon>
        <taxon>Viridiplantae</taxon>
        <taxon>Chlorophyta</taxon>
        <taxon>Mamiellophyceae</taxon>
        <taxon>Mamiellales</taxon>
        <taxon>Mamiellaceae</taxon>
        <taxon>Mantoniella</taxon>
    </lineage>
</organism>
<evidence type="ECO:0000256" key="1">
    <source>
        <dbReference type="ARBA" id="ARBA00004120"/>
    </source>
</evidence>
<sequence>MAKEQASFFTVIVTGQIEFADIPGCDNAYCKFALVHGDDWTHLDGPEDGISQITRKTSGGPDQMLVWNFPVEVTYKSTNAFGWPQLILSVFEIDALGRDVIRGYGCIHLPIAAGQFTRKVPLYKPLSASVLQQVVNWVSGRPAEFSNPKFPAMGEGREVTRVQSTGHASVALNVITKDMATFGYSEAQGSAGRIVI</sequence>
<name>A0A7S0SYK7_9CHLO</name>
<evidence type="ECO:0000256" key="4">
    <source>
        <dbReference type="ARBA" id="ARBA00023212"/>
    </source>
</evidence>
<dbReference type="PANTHER" id="PTHR12968">
    <property type="entry name" value="B9 DOMAIN-CONTAINING"/>
    <property type="match status" value="1"/>
</dbReference>
<dbReference type="GO" id="GO:0036038">
    <property type="term" value="C:MKS complex"/>
    <property type="evidence" value="ECO:0007669"/>
    <property type="project" value="TreeGrafter"/>
</dbReference>
<reference evidence="8" key="1">
    <citation type="submission" date="2021-01" db="EMBL/GenBank/DDBJ databases">
        <authorList>
            <person name="Corre E."/>
            <person name="Pelletier E."/>
            <person name="Niang G."/>
            <person name="Scheremetjew M."/>
            <person name="Finn R."/>
            <person name="Kale V."/>
            <person name="Holt S."/>
            <person name="Cochrane G."/>
            <person name="Meng A."/>
            <person name="Brown T."/>
            <person name="Cohen L."/>
        </authorList>
    </citation>
    <scope>NUCLEOTIDE SEQUENCE</scope>
    <source>
        <strain evidence="8">SL-175</strain>
    </source>
</reference>